<feature type="transmembrane region" description="Helical" evidence="2">
    <location>
        <begin position="375"/>
        <end position="403"/>
    </location>
</feature>
<keyword evidence="2" id="KW-0812">Transmembrane</keyword>
<dbReference type="Proteomes" id="UP000000305">
    <property type="component" value="Unassembled WGS sequence"/>
</dbReference>
<name>E9FYQ4_DAPPU</name>
<keyword evidence="2" id="KW-1133">Transmembrane helix</keyword>
<feature type="compositionally biased region" description="Low complexity" evidence="1">
    <location>
        <begin position="66"/>
        <end position="80"/>
    </location>
</feature>
<accession>E9FYQ4</accession>
<feature type="compositionally biased region" description="Polar residues" evidence="1">
    <location>
        <begin position="81"/>
        <end position="102"/>
    </location>
</feature>
<feature type="region of interest" description="Disordered" evidence="1">
    <location>
        <begin position="28"/>
        <end position="47"/>
    </location>
</feature>
<dbReference type="KEGG" id="dpx:DAPPUDRAFT_96721"/>
<sequence length="536" mass="58904">MAIFENAAIALLLMTVSMVAANQPEFLSQSPQPYRSFTDRQDKFNGNYNEAMDNLNAGNSKRLRAGSSPSVVGSNSESYSTGYRSQLGNNNARQQPTSTSRQYEVPDYDQTVNRNGDSAYYSEPNPSSFVQSPASKYIEFQKSWEQNNYNAKTKIGRKTFAAGKSSNLAMVVSPLAGIAFVAAAAAVAISPVYLTLTSSILSGRKKRDLSSMIDPSMADKITPEMMQKIQELQTLEKFLASIPKETDYQQQIMSMYLSCSGYTREGNVCLDRIFCEYGNANSNISDEERDVLSMILRYHHGFLADNRCGGFIDCHFGGTSANNYPLASPLLQPQTTGANLATSSYGGATTYDSHASGYGVGYDNRESSINPLSALVAPLAALALLGAAAAVASNPVLMTLAVLSSGRKRRDVNMEKIGRDDLTPELQSKLEEMETLEKYIVQIPEQEKQQKKLMATYLSCSGFTESSNSCLDRVVCDYSIRPGKMTELEKDVISIILYNIMSNGYISQEYKERLRTAAQYGRTRGQCSAFSCDQLK</sequence>
<dbReference type="OrthoDB" id="6359352at2759"/>
<dbReference type="HOGENOM" id="CLU_508321_0_0_1"/>
<reference evidence="4 5" key="1">
    <citation type="journal article" date="2011" name="Science">
        <title>The ecoresponsive genome of Daphnia pulex.</title>
        <authorList>
            <person name="Colbourne J.K."/>
            <person name="Pfrender M.E."/>
            <person name="Gilbert D."/>
            <person name="Thomas W.K."/>
            <person name="Tucker A."/>
            <person name="Oakley T.H."/>
            <person name="Tokishita S."/>
            <person name="Aerts A."/>
            <person name="Arnold G.J."/>
            <person name="Basu M.K."/>
            <person name="Bauer D.J."/>
            <person name="Caceres C.E."/>
            <person name="Carmel L."/>
            <person name="Casola C."/>
            <person name="Choi J.H."/>
            <person name="Detter J.C."/>
            <person name="Dong Q."/>
            <person name="Dusheyko S."/>
            <person name="Eads B.D."/>
            <person name="Frohlich T."/>
            <person name="Geiler-Samerotte K.A."/>
            <person name="Gerlach D."/>
            <person name="Hatcher P."/>
            <person name="Jogdeo S."/>
            <person name="Krijgsveld J."/>
            <person name="Kriventseva E.V."/>
            <person name="Kultz D."/>
            <person name="Laforsch C."/>
            <person name="Lindquist E."/>
            <person name="Lopez J."/>
            <person name="Manak J.R."/>
            <person name="Muller J."/>
            <person name="Pangilinan J."/>
            <person name="Patwardhan R.P."/>
            <person name="Pitluck S."/>
            <person name="Pritham E.J."/>
            <person name="Rechtsteiner A."/>
            <person name="Rho M."/>
            <person name="Rogozin I.B."/>
            <person name="Sakarya O."/>
            <person name="Salamov A."/>
            <person name="Schaack S."/>
            <person name="Shapiro H."/>
            <person name="Shiga Y."/>
            <person name="Skalitzky C."/>
            <person name="Smith Z."/>
            <person name="Souvorov A."/>
            <person name="Sung W."/>
            <person name="Tang Z."/>
            <person name="Tsuchiya D."/>
            <person name="Tu H."/>
            <person name="Vos H."/>
            <person name="Wang M."/>
            <person name="Wolf Y.I."/>
            <person name="Yamagata H."/>
            <person name="Yamada T."/>
            <person name="Ye Y."/>
            <person name="Shaw J.R."/>
            <person name="Andrews J."/>
            <person name="Crease T.J."/>
            <person name="Tang H."/>
            <person name="Lucas S.M."/>
            <person name="Robertson H.M."/>
            <person name="Bork P."/>
            <person name="Koonin E.V."/>
            <person name="Zdobnov E.M."/>
            <person name="Grigoriev I.V."/>
            <person name="Lynch M."/>
            <person name="Boore J.L."/>
        </authorList>
    </citation>
    <scope>NUCLEOTIDE SEQUENCE [LARGE SCALE GENOMIC DNA]</scope>
</reference>
<dbReference type="InParanoid" id="E9FYQ4"/>
<organism evidence="4 5">
    <name type="scientific">Daphnia pulex</name>
    <name type="common">Water flea</name>
    <dbReference type="NCBI Taxonomy" id="6669"/>
    <lineage>
        <taxon>Eukaryota</taxon>
        <taxon>Metazoa</taxon>
        <taxon>Ecdysozoa</taxon>
        <taxon>Arthropoda</taxon>
        <taxon>Crustacea</taxon>
        <taxon>Branchiopoda</taxon>
        <taxon>Diplostraca</taxon>
        <taxon>Cladocera</taxon>
        <taxon>Anomopoda</taxon>
        <taxon>Daphniidae</taxon>
        <taxon>Daphnia</taxon>
    </lineage>
</organism>
<feature type="region of interest" description="Disordered" evidence="1">
    <location>
        <begin position="59"/>
        <end position="127"/>
    </location>
</feature>
<evidence type="ECO:0000313" key="4">
    <source>
        <dbReference type="EMBL" id="EFX87572.1"/>
    </source>
</evidence>
<keyword evidence="2" id="KW-0472">Membrane</keyword>
<dbReference type="EMBL" id="GL732527">
    <property type="protein sequence ID" value="EFX87572.1"/>
    <property type="molecule type" value="Genomic_DNA"/>
</dbReference>
<feature type="chain" id="PRO_5003240699" evidence="3">
    <location>
        <begin position="22"/>
        <end position="536"/>
    </location>
</feature>
<evidence type="ECO:0000313" key="5">
    <source>
        <dbReference type="Proteomes" id="UP000000305"/>
    </source>
</evidence>
<evidence type="ECO:0000256" key="2">
    <source>
        <dbReference type="SAM" id="Phobius"/>
    </source>
</evidence>
<dbReference type="AlphaFoldDB" id="E9FYQ4"/>
<gene>
    <name evidence="4" type="ORF">DAPPUDRAFT_96721</name>
</gene>
<feature type="transmembrane region" description="Helical" evidence="2">
    <location>
        <begin position="175"/>
        <end position="196"/>
    </location>
</feature>
<protein>
    <submittedName>
        <fullName evidence="4">Uncharacterized protein</fullName>
    </submittedName>
</protein>
<evidence type="ECO:0000256" key="3">
    <source>
        <dbReference type="SAM" id="SignalP"/>
    </source>
</evidence>
<feature type="signal peptide" evidence="3">
    <location>
        <begin position="1"/>
        <end position="21"/>
    </location>
</feature>
<evidence type="ECO:0000256" key="1">
    <source>
        <dbReference type="SAM" id="MobiDB-lite"/>
    </source>
</evidence>
<keyword evidence="3" id="KW-0732">Signal</keyword>
<proteinExistence type="predicted"/>
<keyword evidence="5" id="KW-1185">Reference proteome</keyword>